<dbReference type="GO" id="GO:0051536">
    <property type="term" value="F:iron-sulfur cluster binding"/>
    <property type="evidence" value="ECO:0007669"/>
    <property type="project" value="UniProtKB-KW"/>
</dbReference>
<sequence>MIYLDNSATTHPRPEVLDSFQKVAARYFANPSSVHSFGSDAERLLNRSRKQAAELLHVEPHEVIFTSGGTEGNNMAVKGIAFQHQSRGKHLITTTVEHPSVIEAFRALETLGFEVTYINVDRNGEVNPGDIERALRDDTILVSVMSVNNELGTIQPIREIGRILRNYPKVFFHVDHVQGIGKIDFSIKEWNIDLCTISGHKIHGLKGTGAMIVQKHVSLFPLLHGGSQESEVRAGTENLPGTVAFVKALRLLYENRNKKNEHLTKMRSQLWKGIGKHEACILNSPSDGAPHIINFSIPGFKPEVVIHALGDKDIFISTKSACSSKQPDVSSVLKACNLDYERTTSALRVSLSTENNSDEISVFLEVLDKTIENLKATMR</sequence>
<keyword evidence="3" id="KW-0479">Metal-binding</keyword>
<evidence type="ECO:0000256" key="3">
    <source>
        <dbReference type="ARBA" id="ARBA00022723"/>
    </source>
</evidence>
<evidence type="ECO:0000256" key="5">
    <source>
        <dbReference type="ARBA" id="ARBA00023004"/>
    </source>
</evidence>
<dbReference type="Gene3D" id="3.40.640.10">
    <property type="entry name" value="Type I PLP-dependent aspartate aminotransferase-like (Major domain)"/>
    <property type="match status" value="1"/>
</dbReference>
<accession>A0A1I3NR21</accession>
<comment type="cofactor">
    <cofactor evidence="1">
        <name>pyridoxal 5'-phosphate</name>
        <dbReference type="ChEBI" id="CHEBI:597326"/>
    </cofactor>
</comment>
<evidence type="ECO:0000256" key="2">
    <source>
        <dbReference type="ARBA" id="ARBA00006490"/>
    </source>
</evidence>
<dbReference type="GO" id="GO:0031071">
    <property type="term" value="F:cysteine desulfurase activity"/>
    <property type="evidence" value="ECO:0007669"/>
    <property type="project" value="UniProtKB-ARBA"/>
</dbReference>
<keyword evidence="9" id="KW-1185">Reference proteome</keyword>
<dbReference type="Gene3D" id="3.90.1150.10">
    <property type="entry name" value="Aspartate Aminotransferase, domain 1"/>
    <property type="match status" value="1"/>
</dbReference>
<dbReference type="OrthoDB" id="9808002at2"/>
<dbReference type="AlphaFoldDB" id="A0A1I3NR21"/>
<organism evidence="8 9">
    <name type="scientific">Halobacillus dabanensis</name>
    <dbReference type="NCBI Taxonomy" id="240302"/>
    <lineage>
        <taxon>Bacteria</taxon>
        <taxon>Bacillati</taxon>
        <taxon>Bacillota</taxon>
        <taxon>Bacilli</taxon>
        <taxon>Bacillales</taxon>
        <taxon>Bacillaceae</taxon>
        <taxon>Halobacillus</taxon>
    </lineage>
</organism>
<dbReference type="PANTHER" id="PTHR11601:SF50">
    <property type="entry name" value="CYSTEINE DESULFURASE ISCS 2-RELATED"/>
    <property type="match status" value="1"/>
</dbReference>
<dbReference type="RefSeq" id="WP_075034559.1">
    <property type="nucleotide sequence ID" value="NZ_FOSB01000001.1"/>
</dbReference>
<dbReference type="InterPro" id="IPR015424">
    <property type="entry name" value="PyrdxlP-dep_Trfase"/>
</dbReference>
<name>A0A1I3NR21_HALDA</name>
<dbReference type="PANTHER" id="PTHR11601">
    <property type="entry name" value="CYSTEINE DESULFURYLASE FAMILY MEMBER"/>
    <property type="match status" value="1"/>
</dbReference>
<comment type="similarity">
    <text evidence="2">Belongs to the class-V pyridoxal-phosphate-dependent aminotransferase family. NifS/IscS subfamily.</text>
</comment>
<proteinExistence type="inferred from homology"/>
<feature type="domain" description="Aminotransferase class V" evidence="7">
    <location>
        <begin position="2"/>
        <end position="362"/>
    </location>
</feature>
<dbReference type="Pfam" id="PF00266">
    <property type="entry name" value="Aminotran_5"/>
    <property type="match status" value="1"/>
</dbReference>
<evidence type="ECO:0000259" key="7">
    <source>
        <dbReference type="Pfam" id="PF00266"/>
    </source>
</evidence>
<reference evidence="9" key="1">
    <citation type="submission" date="2016-10" db="EMBL/GenBank/DDBJ databases">
        <authorList>
            <person name="Varghese N."/>
            <person name="Submissions S."/>
        </authorList>
    </citation>
    <scope>NUCLEOTIDE SEQUENCE [LARGE SCALE GENOMIC DNA]</scope>
    <source>
        <strain evidence="9">CGMCC 1.3704</strain>
    </source>
</reference>
<protein>
    <submittedName>
        <fullName evidence="8">Cysteine desulfurase</fullName>
    </submittedName>
</protein>
<dbReference type="STRING" id="240302.BN982_00572"/>
<evidence type="ECO:0000256" key="6">
    <source>
        <dbReference type="ARBA" id="ARBA00023014"/>
    </source>
</evidence>
<dbReference type="InterPro" id="IPR016454">
    <property type="entry name" value="Cysteine_dSase"/>
</dbReference>
<dbReference type="SUPFAM" id="SSF53383">
    <property type="entry name" value="PLP-dependent transferases"/>
    <property type="match status" value="1"/>
</dbReference>
<dbReference type="InterPro" id="IPR000192">
    <property type="entry name" value="Aminotrans_V_dom"/>
</dbReference>
<dbReference type="EMBL" id="FOSB01000001">
    <property type="protein sequence ID" value="SFJ11649.1"/>
    <property type="molecule type" value="Genomic_DNA"/>
</dbReference>
<evidence type="ECO:0000313" key="8">
    <source>
        <dbReference type="EMBL" id="SFJ11649.1"/>
    </source>
</evidence>
<dbReference type="FunFam" id="3.40.640.10:FF:000084">
    <property type="entry name" value="IscS-like cysteine desulfurase"/>
    <property type="match status" value="1"/>
</dbReference>
<dbReference type="Proteomes" id="UP000183557">
    <property type="component" value="Unassembled WGS sequence"/>
</dbReference>
<evidence type="ECO:0000256" key="4">
    <source>
        <dbReference type="ARBA" id="ARBA00022898"/>
    </source>
</evidence>
<keyword evidence="6" id="KW-0411">Iron-sulfur</keyword>
<evidence type="ECO:0000256" key="1">
    <source>
        <dbReference type="ARBA" id="ARBA00001933"/>
    </source>
</evidence>
<dbReference type="InterPro" id="IPR015421">
    <property type="entry name" value="PyrdxlP-dep_Trfase_major"/>
</dbReference>
<dbReference type="InterPro" id="IPR015422">
    <property type="entry name" value="PyrdxlP-dep_Trfase_small"/>
</dbReference>
<keyword evidence="4" id="KW-0663">Pyridoxal phosphate</keyword>
<evidence type="ECO:0000313" key="9">
    <source>
        <dbReference type="Proteomes" id="UP000183557"/>
    </source>
</evidence>
<keyword evidence="5" id="KW-0408">Iron</keyword>
<gene>
    <name evidence="8" type="ORF">SAMN04487936_10148</name>
</gene>
<dbReference type="GO" id="GO:0046872">
    <property type="term" value="F:metal ion binding"/>
    <property type="evidence" value="ECO:0007669"/>
    <property type="project" value="UniProtKB-KW"/>
</dbReference>
<dbReference type="PIRSF" id="PIRSF005572">
    <property type="entry name" value="NifS"/>
    <property type="match status" value="1"/>
</dbReference>